<dbReference type="SMART" id="SM00726">
    <property type="entry name" value="UIM"/>
    <property type="match status" value="2"/>
</dbReference>
<feature type="active site" description="Nucleophile" evidence="1">
    <location>
        <position position="232"/>
    </location>
</feature>
<accession>A0A9P4QZ67</accession>
<dbReference type="PROSITE" id="PS50330">
    <property type="entry name" value="UIM"/>
    <property type="match status" value="2"/>
</dbReference>
<dbReference type="InterPro" id="IPR010347">
    <property type="entry name" value="Tdp1"/>
</dbReference>
<feature type="non-terminal residue" evidence="5">
    <location>
        <position position="570"/>
    </location>
</feature>
<evidence type="ECO:0000256" key="4">
    <source>
        <dbReference type="SAM" id="MobiDB-lite"/>
    </source>
</evidence>
<feature type="compositionally biased region" description="Low complexity" evidence="4">
    <location>
        <begin position="113"/>
        <end position="122"/>
    </location>
</feature>
<evidence type="ECO:0000256" key="2">
    <source>
        <dbReference type="PIRSR" id="PIRSR610347-2"/>
    </source>
</evidence>
<gene>
    <name evidence="5" type="ORF">EJ04DRAFT_467706</name>
</gene>
<dbReference type="PANTHER" id="PTHR12415:SF4">
    <property type="entry name" value="TYROSYL-DNA PHOSPHODIESTERASE DOMAIN-CONTAINING PROTEIN"/>
    <property type="match status" value="1"/>
</dbReference>
<dbReference type="GO" id="GO:0006281">
    <property type="term" value="P:DNA repair"/>
    <property type="evidence" value="ECO:0007669"/>
    <property type="project" value="InterPro"/>
</dbReference>
<dbReference type="EMBL" id="ML996155">
    <property type="protein sequence ID" value="KAF2733898.1"/>
    <property type="molecule type" value="Genomic_DNA"/>
</dbReference>
<dbReference type="CDD" id="cd09122">
    <property type="entry name" value="PLDc_Tdp1_1"/>
    <property type="match status" value="1"/>
</dbReference>
<keyword evidence="6" id="KW-1185">Reference proteome</keyword>
<feature type="site" description="Interaction with DNA" evidence="3">
    <location>
        <position position="495"/>
    </location>
</feature>
<feature type="compositionally biased region" description="Polar residues" evidence="4">
    <location>
        <begin position="125"/>
        <end position="135"/>
    </location>
</feature>
<dbReference type="Proteomes" id="UP000799444">
    <property type="component" value="Unassembled WGS sequence"/>
</dbReference>
<evidence type="ECO:0000313" key="6">
    <source>
        <dbReference type="Proteomes" id="UP000799444"/>
    </source>
</evidence>
<dbReference type="InterPro" id="IPR003903">
    <property type="entry name" value="UIM_dom"/>
</dbReference>
<evidence type="ECO:0000256" key="1">
    <source>
        <dbReference type="PIRSR" id="PIRSR610347-1"/>
    </source>
</evidence>
<evidence type="ECO:0000256" key="3">
    <source>
        <dbReference type="PIRSR" id="PIRSR610347-3"/>
    </source>
</evidence>
<comment type="caution">
    <text evidence="5">The sequence shown here is derived from an EMBL/GenBank/DDBJ whole genome shotgun (WGS) entry which is preliminary data.</text>
</comment>
<dbReference type="OrthoDB" id="47785at2759"/>
<feature type="region of interest" description="Disordered" evidence="4">
    <location>
        <begin position="99"/>
        <end position="135"/>
    </location>
</feature>
<dbReference type="Pfam" id="PF02809">
    <property type="entry name" value="UIM"/>
    <property type="match status" value="2"/>
</dbReference>
<feature type="region of interest" description="Disordered" evidence="4">
    <location>
        <begin position="1"/>
        <end position="31"/>
    </location>
</feature>
<feature type="binding site" evidence="2">
    <location>
        <position position="469"/>
    </location>
    <ligand>
        <name>substrate</name>
    </ligand>
</feature>
<dbReference type="GO" id="GO:0003697">
    <property type="term" value="F:single-stranded DNA binding"/>
    <property type="evidence" value="ECO:0007669"/>
    <property type="project" value="TreeGrafter"/>
</dbReference>
<sequence>MADSEDEDIKRAIEMSLEDQHSTHPIVDLTESEDEDMRQAIALSLQHSEQEASPVPSIKQPLVPSTIPATQNIKPVSQNAFFSSGIDRKAMEAERLARLNKRKRSPSPKRPSKMAVKAVAAVSTPLESQETHSSIQYPRGSIKRTFAAGHKRTDDVKIEDVLQASTLKIAVIGAFDLDAHWLFTKLDRLKTKQLWIGSHKDRATQDQWMEEAKQNAIKMHFPPMNGQIQINHSKLLLLIHETHMRIAIPTANMNRSDWGETLPYSNGQTSRGAVLENSVFFIDLPRRKDQGSTEESALSFFGKELLRFLEAQKVAQHVLDGVLKFDYSETHHLAFVHSIGGVHANQVRERTGLPGLSRALRVLKMDDVVQLELDYASASLGGLKKPFLQHLYTAAMGHTTSQFHKIPSDFTKRIRIYYPTHESVMKSVGGPDSGGTIMLNASHYNADLFPKQCMREYISNRPRVLSHNKILLARGLRGTDNKPFAWAYVGSANLSESAWGMQKTPKPGETVDKLSIRNWECGVLVPVPDGAFAQLKLADGEVPPIDVFKGTIEIPFEWPGKTFDGKKPWL</sequence>
<proteinExistence type="predicted"/>
<organism evidence="5 6">
    <name type="scientific">Polyplosphaeria fusca</name>
    <dbReference type="NCBI Taxonomy" id="682080"/>
    <lineage>
        <taxon>Eukaryota</taxon>
        <taxon>Fungi</taxon>
        <taxon>Dikarya</taxon>
        <taxon>Ascomycota</taxon>
        <taxon>Pezizomycotina</taxon>
        <taxon>Dothideomycetes</taxon>
        <taxon>Pleosporomycetidae</taxon>
        <taxon>Pleosporales</taxon>
        <taxon>Tetraplosphaeriaceae</taxon>
        <taxon>Polyplosphaeria</taxon>
    </lineage>
</organism>
<protein>
    <submittedName>
        <fullName evidence="5">Tyrosyl-DNA phosphodiesterase domain-containing protein</fullName>
    </submittedName>
</protein>
<dbReference type="PANTHER" id="PTHR12415">
    <property type="entry name" value="TYROSYL-DNA PHOSPHODIESTERASE 1"/>
    <property type="match status" value="1"/>
</dbReference>
<dbReference type="GO" id="GO:0003690">
    <property type="term" value="F:double-stranded DNA binding"/>
    <property type="evidence" value="ECO:0007669"/>
    <property type="project" value="TreeGrafter"/>
</dbReference>
<dbReference type="Gene3D" id="6.10.140.100">
    <property type="match status" value="1"/>
</dbReference>
<dbReference type="GO" id="GO:0005634">
    <property type="term" value="C:nucleus"/>
    <property type="evidence" value="ECO:0007669"/>
    <property type="project" value="InterPro"/>
</dbReference>
<feature type="active site" description="Proton donor/acceptor" evidence="1">
    <location>
        <position position="467"/>
    </location>
</feature>
<dbReference type="AlphaFoldDB" id="A0A9P4QZ67"/>
<feature type="compositionally biased region" description="Basic and acidic residues" evidence="4">
    <location>
        <begin position="8"/>
        <end position="22"/>
    </location>
</feature>
<feature type="binding site" evidence="2">
    <location>
        <position position="234"/>
    </location>
    <ligand>
        <name>substrate</name>
    </ligand>
</feature>
<feature type="compositionally biased region" description="Basic residues" evidence="4">
    <location>
        <begin position="99"/>
        <end position="112"/>
    </location>
</feature>
<dbReference type="GO" id="GO:0017005">
    <property type="term" value="F:3'-tyrosyl-DNA phosphodiesterase activity"/>
    <property type="evidence" value="ECO:0007669"/>
    <property type="project" value="TreeGrafter"/>
</dbReference>
<name>A0A9P4QZ67_9PLEO</name>
<evidence type="ECO:0000313" key="5">
    <source>
        <dbReference type="EMBL" id="KAF2733898.1"/>
    </source>
</evidence>
<dbReference type="Pfam" id="PF06087">
    <property type="entry name" value="Tyr-DNA_phospho"/>
    <property type="match status" value="1"/>
</dbReference>
<dbReference type="SUPFAM" id="SSF56024">
    <property type="entry name" value="Phospholipase D/nuclease"/>
    <property type="match status" value="2"/>
</dbReference>
<reference evidence="5" key="1">
    <citation type="journal article" date="2020" name="Stud. Mycol.">
        <title>101 Dothideomycetes genomes: a test case for predicting lifestyles and emergence of pathogens.</title>
        <authorList>
            <person name="Haridas S."/>
            <person name="Albert R."/>
            <person name="Binder M."/>
            <person name="Bloem J."/>
            <person name="Labutti K."/>
            <person name="Salamov A."/>
            <person name="Andreopoulos B."/>
            <person name="Baker S."/>
            <person name="Barry K."/>
            <person name="Bills G."/>
            <person name="Bluhm B."/>
            <person name="Cannon C."/>
            <person name="Castanera R."/>
            <person name="Culley D."/>
            <person name="Daum C."/>
            <person name="Ezra D."/>
            <person name="Gonzalez J."/>
            <person name="Henrissat B."/>
            <person name="Kuo A."/>
            <person name="Liang C."/>
            <person name="Lipzen A."/>
            <person name="Lutzoni F."/>
            <person name="Magnuson J."/>
            <person name="Mondo S."/>
            <person name="Nolan M."/>
            <person name="Ohm R."/>
            <person name="Pangilinan J."/>
            <person name="Park H.-J."/>
            <person name="Ramirez L."/>
            <person name="Alfaro M."/>
            <person name="Sun H."/>
            <person name="Tritt A."/>
            <person name="Yoshinaga Y."/>
            <person name="Zwiers L.-H."/>
            <person name="Turgeon B."/>
            <person name="Goodwin S."/>
            <person name="Spatafora J."/>
            <person name="Crous P."/>
            <person name="Grigoriev I."/>
        </authorList>
    </citation>
    <scope>NUCLEOTIDE SEQUENCE</scope>
    <source>
        <strain evidence="5">CBS 125425</strain>
    </source>
</reference>
<dbReference type="Gene3D" id="3.30.870.10">
    <property type="entry name" value="Endonuclease Chain A"/>
    <property type="match status" value="2"/>
</dbReference>